<dbReference type="OrthoDB" id="1683373at2759"/>
<dbReference type="Proteomes" id="UP000019384">
    <property type="component" value="Unassembled WGS sequence"/>
</dbReference>
<dbReference type="GO" id="GO:0032889">
    <property type="term" value="P:regulation of vacuole fusion, non-autophagic"/>
    <property type="evidence" value="ECO:0007669"/>
    <property type="project" value="EnsemblFungi"/>
</dbReference>
<keyword evidence="6" id="KW-1185">Reference proteome</keyword>
<accession>W6MS11</accession>
<dbReference type="GO" id="GO:0005094">
    <property type="term" value="F:Rho GDP-dissociation inhibitor activity"/>
    <property type="evidence" value="ECO:0007669"/>
    <property type="project" value="EnsemblFungi"/>
</dbReference>
<evidence type="ECO:0000313" key="6">
    <source>
        <dbReference type="Proteomes" id="UP000019384"/>
    </source>
</evidence>
<dbReference type="RefSeq" id="XP_022461545.1">
    <property type="nucleotide sequence ID" value="XM_022605897.1"/>
</dbReference>
<dbReference type="HOGENOM" id="CLU_076228_1_0_1"/>
<dbReference type="InterPro" id="IPR000406">
    <property type="entry name" value="Rho_GDI"/>
</dbReference>
<dbReference type="GO" id="GO:0016020">
    <property type="term" value="C:membrane"/>
    <property type="evidence" value="ECO:0007669"/>
    <property type="project" value="TreeGrafter"/>
</dbReference>
<dbReference type="GO" id="GO:0005829">
    <property type="term" value="C:cytosol"/>
    <property type="evidence" value="ECO:0007669"/>
    <property type="project" value="EnsemblFungi"/>
</dbReference>
<dbReference type="GeneID" id="34522933"/>
<dbReference type="InterPro" id="IPR014756">
    <property type="entry name" value="Ig_E-set"/>
</dbReference>
<dbReference type="SUPFAM" id="SSF81296">
    <property type="entry name" value="E set domains"/>
    <property type="match status" value="1"/>
</dbReference>
<dbReference type="Gene3D" id="2.70.50.30">
    <property type="entry name" value="Coagulation Factor XIII, subunit A, domain 1"/>
    <property type="match status" value="1"/>
</dbReference>
<name>W6MS11_9ASCO</name>
<comment type="similarity">
    <text evidence="2">Belongs to the Rho GDI family.</text>
</comment>
<sequence>MSQEDDLIPEDTPGFVVGEKKTIEEYAKLDAEDESLAKWKASLGITTDTSELLPVAAGDKRRLVILEMVVDVEGQDPIIVDFSRDSAAQIESKKPQIKIKEGSIYTLKIKFRVQHEIVTGVKYLQAVKKAGITVDRVEEPCGSFPPNTVNKPFHEKQFPEVEAPKGMLARGSYSAVSKFIDDDKTVHLAFPWTLQIVR</sequence>
<proteinExistence type="inferred from homology"/>
<evidence type="ECO:0000256" key="1">
    <source>
        <dbReference type="ARBA" id="ARBA00004496"/>
    </source>
</evidence>
<evidence type="ECO:0000256" key="3">
    <source>
        <dbReference type="ARBA" id="ARBA00022468"/>
    </source>
</evidence>
<dbReference type="GO" id="GO:0007266">
    <property type="term" value="P:Rho protein signal transduction"/>
    <property type="evidence" value="ECO:0007669"/>
    <property type="project" value="EnsemblFungi"/>
</dbReference>
<keyword evidence="4" id="KW-0963">Cytoplasm</keyword>
<dbReference type="PANTHER" id="PTHR10980:SF3">
    <property type="entry name" value="LD16419P"/>
    <property type="match status" value="1"/>
</dbReference>
<dbReference type="EMBL" id="HG793131">
    <property type="protein sequence ID" value="CDK29561.1"/>
    <property type="molecule type" value="Genomic_DNA"/>
</dbReference>
<keyword evidence="3" id="KW-0343">GTPase activation</keyword>
<evidence type="ECO:0008006" key="7">
    <source>
        <dbReference type="Google" id="ProtNLM"/>
    </source>
</evidence>
<dbReference type="GO" id="GO:0005935">
    <property type="term" value="C:cellular bud neck"/>
    <property type="evidence" value="ECO:0007669"/>
    <property type="project" value="EnsemblFungi"/>
</dbReference>
<reference evidence="5" key="2">
    <citation type="submission" date="2014-02" db="EMBL/GenBank/DDBJ databases">
        <title>Complete DNA sequence of /Kuraishia capsulata/ illustrates novel genomic features among budding yeasts (/Saccharomycotina/).</title>
        <authorList>
            <person name="Morales L."/>
            <person name="Noel B."/>
            <person name="Porcel B."/>
            <person name="Marcet-Houben M."/>
            <person name="Hullo M-F."/>
            <person name="Sacerdot C."/>
            <person name="Tekaia F."/>
            <person name="Leh-Louis V."/>
            <person name="Despons L."/>
            <person name="Khanna V."/>
            <person name="Aury J-M."/>
            <person name="Barbe V."/>
            <person name="Couloux A."/>
            <person name="Labadie K."/>
            <person name="Pelletier E."/>
            <person name="Souciet J-L."/>
            <person name="Boekhout T."/>
            <person name="Gabaldon T."/>
            <person name="Wincker P."/>
            <person name="Dujon B."/>
        </authorList>
    </citation>
    <scope>NUCLEOTIDE SEQUENCE</scope>
    <source>
        <strain evidence="5">CBS 1993</strain>
    </source>
</reference>
<dbReference type="Pfam" id="PF02115">
    <property type="entry name" value="Rho_GDI"/>
    <property type="match status" value="1"/>
</dbReference>
<evidence type="ECO:0000256" key="2">
    <source>
        <dbReference type="ARBA" id="ARBA00009758"/>
    </source>
</evidence>
<comment type="subcellular location">
    <subcellularLocation>
        <location evidence="1">Cytoplasm</location>
    </subcellularLocation>
</comment>
<dbReference type="InterPro" id="IPR024792">
    <property type="entry name" value="RhoGDI_dom_sf"/>
</dbReference>
<dbReference type="GO" id="GO:0005096">
    <property type="term" value="F:GTPase activator activity"/>
    <property type="evidence" value="ECO:0007669"/>
    <property type="project" value="UniProtKB-KW"/>
</dbReference>
<protein>
    <recommendedName>
        <fullName evidence="7">Rho GDP-dissociation inhibitor</fullName>
    </recommendedName>
</protein>
<dbReference type="FunFam" id="2.70.50.30:FF:000004">
    <property type="entry name" value="Rho GDP-dissociation inhibitor 1"/>
    <property type="match status" value="1"/>
</dbReference>
<dbReference type="GO" id="GO:0005934">
    <property type="term" value="C:cellular bud tip"/>
    <property type="evidence" value="ECO:0007669"/>
    <property type="project" value="EnsemblFungi"/>
</dbReference>
<evidence type="ECO:0000313" key="5">
    <source>
        <dbReference type="EMBL" id="CDK29561.1"/>
    </source>
</evidence>
<dbReference type="GO" id="GO:0007015">
    <property type="term" value="P:actin filament organization"/>
    <property type="evidence" value="ECO:0007669"/>
    <property type="project" value="EnsemblFungi"/>
</dbReference>
<dbReference type="PANTHER" id="PTHR10980">
    <property type="entry name" value="RHO GDP-DISSOCIATION INHIBITOR"/>
    <property type="match status" value="1"/>
</dbReference>
<gene>
    <name evidence="5" type="ORF">KUCA_T00005553001</name>
</gene>
<evidence type="ECO:0000256" key="4">
    <source>
        <dbReference type="ARBA" id="ARBA00022490"/>
    </source>
</evidence>
<reference evidence="5" key="1">
    <citation type="submission" date="2013-12" db="EMBL/GenBank/DDBJ databases">
        <authorList>
            <person name="Genoscope - CEA"/>
        </authorList>
    </citation>
    <scope>NUCLEOTIDE SEQUENCE</scope>
    <source>
        <strain evidence="5">CBS 1993</strain>
    </source>
</reference>
<dbReference type="AlphaFoldDB" id="W6MS11"/>
<organism evidence="5 6">
    <name type="scientific">Kuraishia capsulata CBS 1993</name>
    <dbReference type="NCBI Taxonomy" id="1382522"/>
    <lineage>
        <taxon>Eukaryota</taxon>
        <taxon>Fungi</taxon>
        <taxon>Dikarya</taxon>
        <taxon>Ascomycota</taxon>
        <taxon>Saccharomycotina</taxon>
        <taxon>Pichiomycetes</taxon>
        <taxon>Pichiales</taxon>
        <taxon>Pichiaceae</taxon>
        <taxon>Kuraishia</taxon>
    </lineage>
</organism>
<dbReference type="STRING" id="1382522.W6MS11"/>